<dbReference type="EMBL" id="BGPR01001810">
    <property type="protein sequence ID" value="GBM62310.1"/>
    <property type="molecule type" value="Genomic_DNA"/>
</dbReference>
<comment type="caution">
    <text evidence="1">The sequence shown here is derived from an EMBL/GenBank/DDBJ whole genome shotgun (WGS) entry which is preliminary data.</text>
</comment>
<organism evidence="1 2">
    <name type="scientific">Araneus ventricosus</name>
    <name type="common">Orbweaver spider</name>
    <name type="synonym">Epeira ventricosa</name>
    <dbReference type="NCBI Taxonomy" id="182803"/>
    <lineage>
        <taxon>Eukaryota</taxon>
        <taxon>Metazoa</taxon>
        <taxon>Ecdysozoa</taxon>
        <taxon>Arthropoda</taxon>
        <taxon>Chelicerata</taxon>
        <taxon>Arachnida</taxon>
        <taxon>Araneae</taxon>
        <taxon>Araneomorphae</taxon>
        <taxon>Entelegynae</taxon>
        <taxon>Araneoidea</taxon>
        <taxon>Araneidae</taxon>
        <taxon>Araneus</taxon>
    </lineage>
</organism>
<evidence type="ECO:0000313" key="2">
    <source>
        <dbReference type="Proteomes" id="UP000499080"/>
    </source>
</evidence>
<sequence length="91" mass="10710">MFTAALASEIEELELVSPPSSISEGDIRLLNLENFRFYGKYMWCQTGGIPRHSRRASSGSKEKWLVDVLTSRRDVRKRRLLQRRLRRRECV</sequence>
<protein>
    <submittedName>
        <fullName evidence="1">Uncharacterized protein</fullName>
    </submittedName>
</protein>
<reference evidence="1 2" key="1">
    <citation type="journal article" date="2019" name="Sci. Rep.">
        <title>Orb-weaving spider Araneus ventricosus genome elucidates the spidroin gene catalogue.</title>
        <authorList>
            <person name="Kono N."/>
            <person name="Nakamura H."/>
            <person name="Ohtoshi R."/>
            <person name="Moran D.A.P."/>
            <person name="Shinohara A."/>
            <person name="Yoshida Y."/>
            <person name="Fujiwara M."/>
            <person name="Mori M."/>
            <person name="Tomita M."/>
            <person name="Arakawa K."/>
        </authorList>
    </citation>
    <scope>NUCLEOTIDE SEQUENCE [LARGE SCALE GENOMIC DNA]</scope>
</reference>
<evidence type="ECO:0000313" key="1">
    <source>
        <dbReference type="EMBL" id="GBM62310.1"/>
    </source>
</evidence>
<dbReference type="Proteomes" id="UP000499080">
    <property type="component" value="Unassembled WGS sequence"/>
</dbReference>
<name>A0A4Y2H873_ARAVE</name>
<accession>A0A4Y2H873</accession>
<keyword evidence="2" id="KW-1185">Reference proteome</keyword>
<dbReference type="AlphaFoldDB" id="A0A4Y2H873"/>
<gene>
    <name evidence="1" type="ORF">AVEN_157926_1</name>
</gene>
<proteinExistence type="predicted"/>